<dbReference type="Pfam" id="PF14665">
    <property type="entry name" value="RICTOR_phospho"/>
    <property type="match status" value="1"/>
</dbReference>
<dbReference type="InterPro" id="IPR029452">
    <property type="entry name" value="RICTOR_V"/>
</dbReference>
<feature type="domain" description="Rapamycin-insensitive companion of mTOR N-terminal" evidence="4">
    <location>
        <begin position="98"/>
        <end position="480"/>
    </location>
</feature>
<dbReference type="SMART" id="SM01309">
    <property type="entry name" value="RICTOR_phospho"/>
    <property type="match status" value="2"/>
</dbReference>
<dbReference type="Pfam" id="PF14668">
    <property type="entry name" value="RICTOR_V"/>
    <property type="match status" value="1"/>
</dbReference>
<dbReference type="InterPro" id="IPR029259">
    <property type="entry name" value="RICTOR_phospho"/>
</dbReference>
<dbReference type="SUPFAM" id="SSF48371">
    <property type="entry name" value="ARM repeat"/>
    <property type="match status" value="2"/>
</dbReference>
<evidence type="ECO:0000259" key="4">
    <source>
        <dbReference type="SMART" id="SM01308"/>
    </source>
</evidence>
<feature type="domain" description="Rapamycin-insensitive companion of mTOR middle" evidence="3">
    <location>
        <begin position="564"/>
        <end position="783"/>
    </location>
</feature>
<feature type="compositionally biased region" description="Gly residues" evidence="2">
    <location>
        <begin position="1221"/>
        <end position="1237"/>
    </location>
</feature>
<comment type="caution">
    <text evidence="6">The sequence shown here is derived from an EMBL/GenBank/DDBJ whole genome shotgun (WGS) entry which is preliminary data.</text>
</comment>
<evidence type="ECO:0000259" key="3">
    <source>
        <dbReference type="SMART" id="SM01307"/>
    </source>
</evidence>
<dbReference type="InterPro" id="IPR029453">
    <property type="entry name" value="Rictor_IV"/>
</dbReference>
<feature type="region of interest" description="Disordered" evidence="2">
    <location>
        <begin position="1060"/>
        <end position="1084"/>
    </location>
</feature>
<keyword evidence="7" id="KW-1185">Reference proteome</keyword>
<evidence type="ECO:0000259" key="5">
    <source>
        <dbReference type="SMART" id="SM01310"/>
    </source>
</evidence>
<feature type="region of interest" description="Disordered" evidence="2">
    <location>
        <begin position="1136"/>
        <end position="1166"/>
    </location>
</feature>
<evidence type="ECO:0000256" key="2">
    <source>
        <dbReference type="SAM" id="MobiDB-lite"/>
    </source>
</evidence>
<dbReference type="InterPro" id="IPR011989">
    <property type="entry name" value="ARM-like"/>
</dbReference>
<feature type="compositionally biased region" description="Basic and acidic residues" evidence="2">
    <location>
        <begin position="1210"/>
        <end position="1220"/>
    </location>
</feature>
<dbReference type="SMART" id="SM01308">
    <property type="entry name" value="RICTOR_N"/>
    <property type="match status" value="1"/>
</dbReference>
<feature type="compositionally biased region" description="Polar residues" evidence="2">
    <location>
        <begin position="1196"/>
        <end position="1205"/>
    </location>
</feature>
<dbReference type="SMART" id="SM01303">
    <property type="entry name" value="RasGEF_N_2"/>
    <property type="match status" value="1"/>
</dbReference>
<accession>A0A9N7USV5</accession>
<feature type="compositionally biased region" description="Low complexity" evidence="2">
    <location>
        <begin position="1062"/>
        <end position="1074"/>
    </location>
</feature>
<evidence type="ECO:0000313" key="7">
    <source>
        <dbReference type="Proteomes" id="UP001153269"/>
    </source>
</evidence>
<dbReference type="Pfam" id="PF14663">
    <property type="entry name" value="RasGEF_N_2"/>
    <property type="match status" value="1"/>
</dbReference>
<proteinExistence type="inferred from homology"/>
<dbReference type="GO" id="GO:0038203">
    <property type="term" value="P:TORC2 signaling"/>
    <property type="evidence" value="ECO:0007669"/>
    <property type="project" value="TreeGrafter"/>
</dbReference>
<dbReference type="SMART" id="SM01310">
    <property type="entry name" value="RICTOR_V"/>
    <property type="match status" value="1"/>
</dbReference>
<dbReference type="Proteomes" id="UP001153269">
    <property type="component" value="Unassembled WGS sequence"/>
</dbReference>
<dbReference type="Gene3D" id="1.25.10.10">
    <property type="entry name" value="Leucine-rich Repeat Variant"/>
    <property type="match status" value="1"/>
</dbReference>
<feature type="compositionally biased region" description="Low complexity" evidence="2">
    <location>
        <begin position="1290"/>
        <end position="1308"/>
    </location>
</feature>
<dbReference type="GO" id="GO:0031932">
    <property type="term" value="C:TORC2 complex"/>
    <property type="evidence" value="ECO:0007669"/>
    <property type="project" value="InterPro"/>
</dbReference>
<dbReference type="GO" id="GO:0043539">
    <property type="term" value="F:protein serine/threonine kinase activator activity"/>
    <property type="evidence" value="ECO:0007669"/>
    <property type="project" value="TreeGrafter"/>
</dbReference>
<dbReference type="PANTHER" id="PTHR13298">
    <property type="entry name" value="CYTOSOLIC REGULATOR PIANISSIMO"/>
    <property type="match status" value="1"/>
</dbReference>
<dbReference type="InterPro" id="IPR028268">
    <property type="entry name" value="Pianissimo_fam"/>
</dbReference>
<dbReference type="InterPro" id="IPR028267">
    <property type="entry name" value="Pianissimo_N"/>
</dbReference>
<feature type="compositionally biased region" description="Polar residues" evidence="2">
    <location>
        <begin position="1280"/>
        <end position="1289"/>
    </location>
</feature>
<comment type="similarity">
    <text evidence="1">Belongs to the RICTOR family.</text>
</comment>
<evidence type="ECO:0000313" key="6">
    <source>
        <dbReference type="EMBL" id="CAB1435685.1"/>
    </source>
</evidence>
<dbReference type="InterPro" id="IPR016024">
    <property type="entry name" value="ARM-type_fold"/>
</dbReference>
<gene>
    <name evidence="6" type="ORF">PLEPLA_LOCUS23739</name>
</gene>
<name>A0A9N7USV5_PLEPL</name>
<dbReference type="EMBL" id="CADEAL010001796">
    <property type="protein sequence ID" value="CAB1435685.1"/>
    <property type="molecule type" value="Genomic_DNA"/>
</dbReference>
<dbReference type="Pfam" id="PF14666">
    <property type="entry name" value="RICTOR_M"/>
    <property type="match status" value="1"/>
</dbReference>
<sequence length="1773" mass="197100">MKMEEDSADLRSAAVKRSPPLFVYFLARSREVSGVVYVPGNMAASFRGRPIRSLRMRGRNDSGEENVPLDLTREPSENFREILQNVAKSHGVSNMRKLGHLNNFIKLLCSIGYREENFGFTHEEIIVCLRLALLNEAKEVRAAGLRALRYLIRDTAVLQKVLRLQVDYLIARCIDIQQSNEGERTQALRLVRKIITVNAMLFPTSITNSLIAIGTDGLQERDRMVRAAIAIVCELALKNPEVVAKRGGLSTILKSVIDCQLSRINEALITTILHLLNHPRTRQYVRVDVELEQILAPFTDFHYRHNADTAEGQLKEDREARFLSSRMAIVAAFRSWSGIINLCKAGNSGIQSLIGLLCIPNMEVRKGLLEVLYEIFRLPVPIVTEDFTEGLLSVDPARFQDTWRLSDGFVAAEAKVVLPHRARSRPDLMDNYLGFVLSAFISSGLLEGIVEVVTSSDDQLAIRATILLGELLHMANTILPHSHSHHLHCLPTLINMAASFDIPQEKRLRASAAVNNLKRFHEKKKKGLKPHSLYLDHIIRKSVSSNSRRESHSRVYRDIYVIKDTEDALMLNLRDSHILNHKHNLEWNWLLIATILKWPNVNLRNNKDEHMHKFVRRLLYFYKPSSKLYAGLALDHVKARQLTVVGCQFVEFLMDSDEDGQGYLEELVKDMVSWLSSSSGLKPERCLQSNGLLTTLSQHYFLFLGTLSAHPQGVKLLEKCGLFQCLLNLCSVKNQDAVLKLAVTTLDYSRDGLARVILSKILTAATDTCRLYGTKHLRVLLRAGVEFFSSWGMELLVTQLHDHSKAVSMEALDILDEACEDKANLHALIQLKPALSHLGDKGLLLLLRFLSIPKGFSYLNERGYVSKQLDKWQKEYNLKYVDLIEEQLNEALTTYRKPVDGDNYVRRSNQRLQRPNVYLPVHLYGQLVHDKTGCHLLEVQSVVPDLSYTVRSPMLDTWEGIKQLKAALWALGNIGSSNWGLNLLQEENVIPDILALAQHCEVLSVRGTCVYVLGVISKTRQGCDVLKHYGWDTVRHSRRTLWPVTPDEVDTHLTSELSSVPSTLSLNSESTSSRHNSESESQPNMYILEDDKCDVLDQSDEPFHLHPKPIKDRSPFTILASTRFVRTRFLNSLPLPSKKLRSTSDPKTPSGSRTPTELKTGSMRRNRTVTEPSVYSPNQGDVFTPVFNGRGMPKSPTVSLETSFVGTRGGSEEHLVDGRLTRGGGSGLGLSGLGGQGTVEHPNREREQSSRERLAGGDGGSSSSGGNVVGGGGGGGGGTQFKSRSQSFNTDTTTSGISSMSSSPSRETVGNPEHPEPEPDSSDCVSLNTVVSAKTVKTLSSLTPQAQTNHISMSKSSTVSLVPPGSSHTLPRRAQSLKSPSVATIKSLADCSFMYTSPRDALGYATLKRLQQQRIHPSLSHSEALASPAKDVLFTDTITMKTGSLDSRLTPRRFLKALSFASLDKEELLSPINQSTLHRCSSVRSMVSGITYGCNDDYIGLALPMDINDMFHIRDLAYFQQRISPPSEERKRFLFGDGDGDRPAIPLLKQQFSISELIVCRGDTQNHTVGLDETGLQDHSEENCLYCVGAIVLGYPAQPQFNSTQPCTDYVDFPSWGGKSGHRLEVMPQSKFSGVSGCSDAAVSQGSICSTPTPADVVLGGKGISEDGPASRVLLRKEVLRLIINLSSSVGTKGHETGLLTIKEKFPYAFDDICLYSEVSHLLAHCMFRLTSRRFIQELFQDVQFMPMYEEAEAILTKLPKPVEEDDPPPAES</sequence>
<reference evidence="6" key="1">
    <citation type="submission" date="2020-03" db="EMBL/GenBank/DDBJ databases">
        <authorList>
            <person name="Weist P."/>
        </authorList>
    </citation>
    <scope>NUCLEOTIDE SEQUENCE</scope>
</reference>
<feature type="region of interest" description="Disordered" evidence="2">
    <location>
        <begin position="1347"/>
        <end position="1378"/>
    </location>
</feature>
<feature type="compositionally biased region" description="Basic and acidic residues" evidence="2">
    <location>
        <begin position="1241"/>
        <end position="1255"/>
    </location>
</feature>
<feature type="compositionally biased region" description="Polar residues" evidence="2">
    <location>
        <begin position="1143"/>
        <end position="1159"/>
    </location>
</feature>
<dbReference type="SMART" id="SM01307">
    <property type="entry name" value="RICTOR_M"/>
    <property type="match status" value="1"/>
</dbReference>
<dbReference type="PANTHER" id="PTHR13298:SF11">
    <property type="entry name" value="RAPAMYCIN-INSENSITIVE COMPANION OF MTOR"/>
    <property type="match status" value="1"/>
</dbReference>
<evidence type="ECO:0000256" key="1">
    <source>
        <dbReference type="ARBA" id="ARBA00008878"/>
    </source>
</evidence>
<feature type="region of interest" description="Disordered" evidence="2">
    <location>
        <begin position="1190"/>
        <end position="1324"/>
    </location>
</feature>
<organism evidence="6 7">
    <name type="scientific">Pleuronectes platessa</name>
    <name type="common">European plaice</name>
    <dbReference type="NCBI Taxonomy" id="8262"/>
    <lineage>
        <taxon>Eukaryota</taxon>
        <taxon>Metazoa</taxon>
        <taxon>Chordata</taxon>
        <taxon>Craniata</taxon>
        <taxon>Vertebrata</taxon>
        <taxon>Euteleostomi</taxon>
        <taxon>Actinopterygii</taxon>
        <taxon>Neopterygii</taxon>
        <taxon>Teleostei</taxon>
        <taxon>Neoteleostei</taxon>
        <taxon>Acanthomorphata</taxon>
        <taxon>Carangaria</taxon>
        <taxon>Pleuronectiformes</taxon>
        <taxon>Pleuronectoidei</taxon>
        <taxon>Pleuronectidae</taxon>
        <taxon>Pleuronectes</taxon>
    </lineage>
</organism>
<dbReference type="InterPro" id="IPR029451">
    <property type="entry name" value="RICTOR_M"/>
</dbReference>
<feature type="domain" description="Rapamycin-insensitive companion of mTOR" evidence="5">
    <location>
        <begin position="961"/>
        <end position="1033"/>
    </location>
</feature>
<feature type="compositionally biased region" description="Polar residues" evidence="2">
    <location>
        <begin position="1347"/>
        <end position="1360"/>
    </location>
</feature>
<dbReference type="Pfam" id="PF14664">
    <property type="entry name" value="RICTOR_N"/>
    <property type="match status" value="1"/>
</dbReference>
<protein>
    <submittedName>
        <fullName evidence="6">Uncharacterized protein</fullName>
    </submittedName>
</protein>
<feature type="compositionally biased region" description="Gly residues" evidence="2">
    <location>
        <begin position="1256"/>
        <end position="1279"/>
    </location>
</feature>
<dbReference type="GO" id="GO:0051897">
    <property type="term" value="P:positive regulation of phosphatidylinositol 3-kinase/protein kinase B signal transduction"/>
    <property type="evidence" value="ECO:0007669"/>
    <property type="project" value="TreeGrafter"/>
</dbReference>